<dbReference type="InterPro" id="IPR006597">
    <property type="entry name" value="Sel1-like"/>
</dbReference>
<dbReference type="RefSeq" id="WP_003781504.1">
    <property type="nucleotide sequence ID" value="NZ_GL870929.1"/>
</dbReference>
<reference evidence="1 2" key="1">
    <citation type="submission" date="2011-01" db="EMBL/GenBank/DDBJ databases">
        <authorList>
            <person name="Muzny D."/>
            <person name="Qin X."/>
            <person name="Deng J."/>
            <person name="Jiang H."/>
            <person name="Liu Y."/>
            <person name="Qu J."/>
            <person name="Song X.-Z."/>
            <person name="Zhang L."/>
            <person name="Thornton R."/>
            <person name="Coyle M."/>
            <person name="Francisco L."/>
            <person name="Jackson L."/>
            <person name="Javaid M."/>
            <person name="Korchina V."/>
            <person name="Kovar C."/>
            <person name="Mata R."/>
            <person name="Mathew T."/>
            <person name="Ngo R."/>
            <person name="Nguyen L."/>
            <person name="Nguyen N."/>
            <person name="Okwuonu G."/>
            <person name="Ongeri F."/>
            <person name="Pham C."/>
            <person name="Simmons D."/>
            <person name="Wilczek-Boney K."/>
            <person name="Hale W."/>
            <person name="Jakkamsetti A."/>
            <person name="Pham P."/>
            <person name="Ruth R."/>
            <person name="San Lucas F."/>
            <person name="Warren J."/>
            <person name="Zhang J."/>
            <person name="Zhao Z."/>
            <person name="Zhou C."/>
            <person name="Zhu D."/>
            <person name="Lee S."/>
            <person name="Bess C."/>
            <person name="Blankenburg K."/>
            <person name="Forbes L."/>
            <person name="Fu Q."/>
            <person name="Gubbala S."/>
            <person name="Hirani K."/>
            <person name="Jayaseelan J.C."/>
            <person name="Lara F."/>
            <person name="Munidasa M."/>
            <person name="Palculict T."/>
            <person name="Patil S."/>
            <person name="Pu L.-L."/>
            <person name="Saada N."/>
            <person name="Tang L."/>
            <person name="Weissenberger G."/>
            <person name="Zhu Y."/>
            <person name="Hemphill L."/>
            <person name="Shang Y."/>
            <person name="Youmans B."/>
            <person name="Ayvaz T."/>
            <person name="Ross M."/>
            <person name="Santibanez J."/>
            <person name="Aqrawi P."/>
            <person name="Gross S."/>
            <person name="Joshi V."/>
            <person name="Fowler G."/>
            <person name="Nazareth L."/>
            <person name="Reid J."/>
            <person name="Worley K."/>
            <person name="Petrosino J."/>
            <person name="Highlander S."/>
            <person name="Gibbs R."/>
        </authorList>
    </citation>
    <scope>NUCLEOTIDE SEQUENCE [LARGE SCALE GENOMIC DNA]</scope>
    <source>
        <strain evidence="1 2">ATCC 33394</strain>
    </source>
</reference>
<protein>
    <submittedName>
        <fullName evidence="1">Sel1 repeat protein</fullName>
    </submittedName>
</protein>
<dbReference type="Gene3D" id="1.25.40.10">
    <property type="entry name" value="Tetratricopeptide repeat domain"/>
    <property type="match status" value="1"/>
</dbReference>
<dbReference type="PANTHER" id="PTHR11102">
    <property type="entry name" value="SEL-1-LIKE PROTEIN"/>
    <property type="match status" value="1"/>
</dbReference>
<sequence length="184" mass="20046">MSSNEKDAGLVAYEQGDFAAALAEWRQLAEEGNLQACHNIAIMYEMGQGVEADLAQAQQWCERAAQGGSVPAQAHLGYLLIQQQQPEQAAQWWTKAAQAGDADAQFSLGQLYYLGQGVAKDDEEAADWFEAAALQNHMGAQFNLGVMYANGQRYAHAKYWWTKAAQSGDEQAQAALKQLADMGV</sequence>
<dbReference type="HOGENOM" id="CLU_000288_36_8_4"/>
<dbReference type="Proteomes" id="UP000004088">
    <property type="component" value="Unassembled WGS sequence"/>
</dbReference>
<dbReference type="AlphaFoldDB" id="F0EX82"/>
<dbReference type="InterPro" id="IPR050767">
    <property type="entry name" value="Sel1_AlgK"/>
</dbReference>
<dbReference type="STRING" id="888741.HMPREF9098_0460"/>
<keyword evidence="2" id="KW-1185">Reference proteome</keyword>
<dbReference type="Pfam" id="PF08238">
    <property type="entry name" value="Sel1"/>
    <property type="match status" value="4"/>
</dbReference>
<dbReference type="SMART" id="SM00671">
    <property type="entry name" value="SEL1"/>
    <property type="match status" value="4"/>
</dbReference>
<organism evidence="1 2">
    <name type="scientific">Kingella denitrificans ATCC 33394</name>
    <dbReference type="NCBI Taxonomy" id="888741"/>
    <lineage>
        <taxon>Bacteria</taxon>
        <taxon>Pseudomonadati</taxon>
        <taxon>Pseudomonadota</taxon>
        <taxon>Betaproteobacteria</taxon>
        <taxon>Neisseriales</taxon>
        <taxon>Neisseriaceae</taxon>
        <taxon>Kingella</taxon>
    </lineage>
</organism>
<dbReference type="InterPro" id="IPR011990">
    <property type="entry name" value="TPR-like_helical_dom_sf"/>
</dbReference>
<gene>
    <name evidence="1" type="ORF">HMPREF9098_0460</name>
</gene>
<comment type="caution">
    <text evidence="1">The sequence shown here is derived from an EMBL/GenBank/DDBJ whole genome shotgun (WGS) entry which is preliminary data.</text>
</comment>
<evidence type="ECO:0000313" key="1">
    <source>
        <dbReference type="EMBL" id="EGC18311.1"/>
    </source>
</evidence>
<dbReference type="EMBL" id="AEWV01000006">
    <property type="protein sequence ID" value="EGC18311.1"/>
    <property type="molecule type" value="Genomic_DNA"/>
</dbReference>
<accession>F0EX82</accession>
<dbReference type="PANTHER" id="PTHR11102:SF160">
    <property type="entry name" value="ERAD-ASSOCIATED E3 UBIQUITIN-PROTEIN LIGASE COMPONENT HRD3"/>
    <property type="match status" value="1"/>
</dbReference>
<proteinExistence type="predicted"/>
<evidence type="ECO:0000313" key="2">
    <source>
        <dbReference type="Proteomes" id="UP000004088"/>
    </source>
</evidence>
<dbReference type="SUPFAM" id="SSF81901">
    <property type="entry name" value="HCP-like"/>
    <property type="match status" value="1"/>
</dbReference>
<name>F0EX82_9NEIS</name>